<sequence length="137" mass="15500">MDLSRSTSYSILAIRCPRCHQGKMFPSETLYHPTKFTIMNKTCACCGQSFEPEPGYYYGAMFVSYAINTALFVAVWVALSVLVSEITTTLMVVTLLAVVLGFLPITFRLSRVLWINIFVHFEGLCDEIPRRSEQKSL</sequence>
<proteinExistence type="predicted"/>
<protein>
    <recommendedName>
        <fullName evidence="4">DUF983 domain-containing protein</fullName>
    </recommendedName>
</protein>
<gene>
    <name evidence="2" type="ORF">SAMN04488109_3785</name>
</gene>
<evidence type="ECO:0008006" key="4">
    <source>
        <dbReference type="Google" id="ProtNLM"/>
    </source>
</evidence>
<keyword evidence="1" id="KW-1133">Transmembrane helix</keyword>
<keyword evidence="1" id="KW-0812">Transmembrane</keyword>
<reference evidence="2 3" key="1">
    <citation type="submission" date="2016-11" db="EMBL/GenBank/DDBJ databases">
        <authorList>
            <person name="Jaros S."/>
            <person name="Januszkiewicz K."/>
            <person name="Wedrychowicz H."/>
        </authorList>
    </citation>
    <scope>NUCLEOTIDE SEQUENCE [LARGE SCALE GENOMIC DNA]</scope>
    <source>
        <strain evidence="2 3">DSM 24574</strain>
    </source>
</reference>
<dbReference type="EMBL" id="FQWQ01000002">
    <property type="protein sequence ID" value="SHH34351.1"/>
    <property type="molecule type" value="Genomic_DNA"/>
</dbReference>
<evidence type="ECO:0000256" key="1">
    <source>
        <dbReference type="SAM" id="Phobius"/>
    </source>
</evidence>
<organism evidence="2 3">
    <name type="scientific">Chryseolinea serpens</name>
    <dbReference type="NCBI Taxonomy" id="947013"/>
    <lineage>
        <taxon>Bacteria</taxon>
        <taxon>Pseudomonadati</taxon>
        <taxon>Bacteroidota</taxon>
        <taxon>Cytophagia</taxon>
        <taxon>Cytophagales</taxon>
        <taxon>Fulvivirgaceae</taxon>
        <taxon>Chryseolinea</taxon>
    </lineage>
</organism>
<name>A0A1M5S786_9BACT</name>
<evidence type="ECO:0000313" key="2">
    <source>
        <dbReference type="EMBL" id="SHH34351.1"/>
    </source>
</evidence>
<evidence type="ECO:0000313" key="3">
    <source>
        <dbReference type="Proteomes" id="UP000184212"/>
    </source>
</evidence>
<feature type="transmembrane region" description="Helical" evidence="1">
    <location>
        <begin position="62"/>
        <end position="83"/>
    </location>
</feature>
<dbReference type="AlphaFoldDB" id="A0A1M5S786"/>
<dbReference type="Proteomes" id="UP000184212">
    <property type="component" value="Unassembled WGS sequence"/>
</dbReference>
<dbReference type="STRING" id="947013.SAMN04488109_3785"/>
<feature type="transmembrane region" description="Helical" evidence="1">
    <location>
        <begin position="89"/>
        <end position="107"/>
    </location>
</feature>
<dbReference type="Pfam" id="PF06170">
    <property type="entry name" value="DUF983"/>
    <property type="match status" value="1"/>
</dbReference>
<dbReference type="OrthoDB" id="9790326at2"/>
<dbReference type="RefSeq" id="WP_073136914.1">
    <property type="nucleotide sequence ID" value="NZ_FQWQ01000002.1"/>
</dbReference>
<keyword evidence="1" id="KW-0472">Membrane</keyword>
<keyword evidence="3" id="KW-1185">Reference proteome</keyword>
<dbReference type="InterPro" id="IPR009325">
    <property type="entry name" value="DUF983"/>
</dbReference>
<accession>A0A1M5S786</accession>